<proteinExistence type="predicted"/>
<sequence length="240" mass="25708">MDEDGFYLGELNGIRGLVPSNFLQPAPQTTEPVLHSRPKGVAFCSDLNNSDYQMMAKTSIGNKKEQGGGGRGQQQQQQPLQGGTGGTSVIVGGGRETSGNLPRIASSSKTLNKIQISNQQQQPSAPIPAKSLIKKSSDLSNRTIQQQPNVRKGSHAGAKGPHSVVKVGVLGMLGCHPVWGLVLSTTDSAFCAQNTDSGEILFLLNSAGTDSGARKFIFCGKCRRFCGRKFMWKIEIPYLF</sequence>
<accession>A0ACB0YTJ1</accession>
<reference evidence="1" key="1">
    <citation type="submission" date="2023-11" db="EMBL/GenBank/DDBJ databases">
        <authorList>
            <person name="Poullet M."/>
        </authorList>
    </citation>
    <scope>NUCLEOTIDE SEQUENCE</scope>
    <source>
        <strain evidence="1">E1834</strain>
    </source>
</reference>
<comment type="caution">
    <text evidence="1">The sequence shown here is derived from an EMBL/GenBank/DDBJ whole genome shotgun (WGS) entry which is preliminary data.</text>
</comment>
<keyword evidence="2" id="KW-1185">Reference proteome</keyword>
<name>A0ACB0YTJ1_MELEN</name>
<organism evidence="1 2">
    <name type="scientific">Meloidogyne enterolobii</name>
    <name type="common">Root-knot nematode worm</name>
    <name type="synonym">Meloidogyne mayaguensis</name>
    <dbReference type="NCBI Taxonomy" id="390850"/>
    <lineage>
        <taxon>Eukaryota</taxon>
        <taxon>Metazoa</taxon>
        <taxon>Ecdysozoa</taxon>
        <taxon>Nematoda</taxon>
        <taxon>Chromadorea</taxon>
        <taxon>Rhabditida</taxon>
        <taxon>Tylenchina</taxon>
        <taxon>Tylenchomorpha</taxon>
        <taxon>Tylenchoidea</taxon>
        <taxon>Meloidogynidae</taxon>
        <taxon>Meloidogyninae</taxon>
        <taxon>Meloidogyne</taxon>
    </lineage>
</organism>
<evidence type="ECO:0000313" key="2">
    <source>
        <dbReference type="Proteomes" id="UP001497535"/>
    </source>
</evidence>
<evidence type="ECO:0000313" key="1">
    <source>
        <dbReference type="EMBL" id="CAK5060659.1"/>
    </source>
</evidence>
<protein>
    <submittedName>
        <fullName evidence="1">Uncharacterized protein</fullName>
    </submittedName>
</protein>
<gene>
    <name evidence="1" type="ORF">MENTE1834_LOCUS16014</name>
</gene>
<dbReference type="Proteomes" id="UP001497535">
    <property type="component" value="Unassembled WGS sequence"/>
</dbReference>
<dbReference type="EMBL" id="CAVMJV010000018">
    <property type="protein sequence ID" value="CAK5060659.1"/>
    <property type="molecule type" value="Genomic_DNA"/>
</dbReference>